<dbReference type="Proteomes" id="UP000035642">
    <property type="component" value="Unassembled WGS sequence"/>
</dbReference>
<dbReference type="AlphaFoldDB" id="A0A0K0DMK7"/>
<reference evidence="1" key="1">
    <citation type="submission" date="2012-09" db="EMBL/GenBank/DDBJ databases">
        <authorList>
            <person name="Martin A.A."/>
        </authorList>
    </citation>
    <scope>NUCLEOTIDE SEQUENCE</scope>
</reference>
<evidence type="ECO:0000313" key="1">
    <source>
        <dbReference type="Proteomes" id="UP000035642"/>
    </source>
</evidence>
<reference evidence="2" key="2">
    <citation type="submission" date="2017-02" db="UniProtKB">
        <authorList>
            <consortium name="WormBaseParasite"/>
        </authorList>
    </citation>
    <scope>IDENTIFICATION</scope>
</reference>
<proteinExistence type="predicted"/>
<accession>A0A0K0DMK7</accession>
<name>A0A0K0DMK7_ANGCA</name>
<keyword evidence="1" id="KW-1185">Reference proteome</keyword>
<protein>
    <submittedName>
        <fullName evidence="2">Phage related protein</fullName>
    </submittedName>
</protein>
<organism evidence="1 2">
    <name type="scientific">Angiostrongylus cantonensis</name>
    <name type="common">Rat lungworm</name>
    <dbReference type="NCBI Taxonomy" id="6313"/>
    <lineage>
        <taxon>Eukaryota</taxon>
        <taxon>Metazoa</taxon>
        <taxon>Ecdysozoa</taxon>
        <taxon>Nematoda</taxon>
        <taxon>Chromadorea</taxon>
        <taxon>Rhabditida</taxon>
        <taxon>Rhabditina</taxon>
        <taxon>Rhabditomorpha</taxon>
        <taxon>Strongyloidea</taxon>
        <taxon>Metastrongylidae</taxon>
        <taxon>Angiostrongylus</taxon>
    </lineage>
</organism>
<dbReference type="WBParaSite" id="ACAC_0001293001-mRNA-1">
    <property type="protein sequence ID" value="ACAC_0001293001-mRNA-1"/>
    <property type="gene ID" value="ACAC_0001293001"/>
</dbReference>
<sequence>MRNLTNLEIAHAGQFMAEGQIYVSQEVPEYVVMDGNGRLVPIDINDCKVMLDELIFQHTSIYVCMSRAVSSCDVTTMTGCEIVAQRTTDGFMAIKSFDTDNIVATNLPVRQIS</sequence>
<evidence type="ECO:0000313" key="2">
    <source>
        <dbReference type="WBParaSite" id="ACAC_0001293001-mRNA-1"/>
    </source>
</evidence>
<dbReference type="STRING" id="6313.A0A0K0DMK7"/>